<evidence type="ECO:0000313" key="2">
    <source>
        <dbReference type="Proteomes" id="UP000298416"/>
    </source>
</evidence>
<dbReference type="InterPro" id="IPR006476">
    <property type="entry name" value="CHP01589_pln"/>
</dbReference>
<reference evidence="1" key="2">
    <citation type="submission" date="2020-08" db="EMBL/GenBank/DDBJ databases">
        <title>Plant Genome Project.</title>
        <authorList>
            <person name="Zhang R.-G."/>
        </authorList>
    </citation>
    <scope>NUCLEOTIDE SEQUENCE</scope>
    <source>
        <strain evidence="1">Huo1</strain>
        <tissue evidence="1">Leaf</tissue>
    </source>
</reference>
<dbReference type="PANTHER" id="PTHR31871">
    <property type="entry name" value="OS02G0137100 PROTEIN"/>
    <property type="match status" value="1"/>
</dbReference>
<evidence type="ECO:0000313" key="1">
    <source>
        <dbReference type="EMBL" id="KAG6397308.1"/>
    </source>
</evidence>
<name>A0A8X8WNF0_SALSN</name>
<dbReference type="AlphaFoldDB" id="A0A8X8WNF0"/>
<organism evidence="1">
    <name type="scientific">Salvia splendens</name>
    <name type="common">Scarlet sage</name>
    <dbReference type="NCBI Taxonomy" id="180675"/>
    <lineage>
        <taxon>Eukaryota</taxon>
        <taxon>Viridiplantae</taxon>
        <taxon>Streptophyta</taxon>
        <taxon>Embryophyta</taxon>
        <taxon>Tracheophyta</taxon>
        <taxon>Spermatophyta</taxon>
        <taxon>Magnoliopsida</taxon>
        <taxon>eudicotyledons</taxon>
        <taxon>Gunneridae</taxon>
        <taxon>Pentapetalae</taxon>
        <taxon>asterids</taxon>
        <taxon>lamiids</taxon>
        <taxon>Lamiales</taxon>
        <taxon>Lamiaceae</taxon>
        <taxon>Nepetoideae</taxon>
        <taxon>Mentheae</taxon>
        <taxon>Salviinae</taxon>
        <taxon>Salvia</taxon>
        <taxon>Salvia subgen. Calosphace</taxon>
        <taxon>core Calosphace</taxon>
    </lineage>
</organism>
<dbReference type="EMBL" id="PNBA02000016">
    <property type="protein sequence ID" value="KAG6397308.1"/>
    <property type="molecule type" value="Genomic_DNA"/>
</dbReference>
<dbReference type="NCBIfam" id="TIGR01589">
    <property type="entry name" value="A_thal_3526"/>
    <property type="match status" value="1"/>
</dbReference>
<keyword evidence="2" id="KW-1185">Reference proteome</keyword>
<dbReference type="PANTHER" id="PTHR31871:SF1">
    <property type="entry name" value="HISTIDINE-TRNA LIGASE"/>
    <property type="match status" value="1"/>
</dbReference>
<dbReference type="Pfam" id="PF09713">
    <property type="entry name" value="A_thal_3526"/>
    <property type="match status" value="1"/>
</dbReference>
<comment type="caution">
    <text evidence="1">The sequence shown here is derived from an EMBL/GenBank/DDBJ whole genome shotgun (WGS) entry which is preliminary data.</text>
</comment>
<proteinExistence type="predicted"/>
<reference evidence="1" key="1">
    <citation type="submission" date="2018-01" db="EMBL/GenBank/DDBJ databases">
        <authorList>
            <person name="Mao J.F."/>
        </authorList>
    </citation>
    <scope>NUCLEOTIDE SEQUENCE</scope>
    <source>
        <strain evidence="1">Huo1</strain>
        <tissue evidence="1">Leaf</tissue>
    </source>
</reference>
<gene>
    <name evidence="1" type="ORF">SASPL_143474</name>
</gene>
<accession>A0A8X8WNF0</accession>
<sequence>MSNGEVRKVSLQDIQLFSYKAGDKHDPNCKMGGPVESFRIYTDDREGIMNVQNLIERCLQLYMSEREVVNTLLHQAKIEPGFTELVWQKLEAENQEFFRAYHLMLIVKDQILRFNQLLEKQVELMRQVCQTGVASMSLSNGSQMHSMHNNSTYQVRQPTGPPIKPENIHQTITLPNVYINGKSALQPSMQVPVNMSEHTGRMDVPGNMLLAQNSSSRIVQGMNGVMIKSEGGFAGDSHFMFGTDNNLIEPRNAIGEASASPFTSGEPNESMMDQETSSFGFLGQIPRNFSLSDLTADFSNSTDILESYSRSPFLGTEANFLDPQIRGEQQDVRRLDTISEGLSYDDFASD</sequence>
<protein>
    <submittedName>
        <fullName evidence="1">Uncharacterized protein</fullName>
    </submittedName>
</protein>
<dbReference type="Proteomes" id="UP000298416">
    <property type="component" value="Unassembled WGS sequence"/>
</dbReference>